<reference evidence="1" key="1">
    <citation type="submission" date="2019-08" db="EMBL/GenBank/DDBJ databases">
        <authorList>
            <person name="Kucharzyk K."/>
            <person name="Murdoch R.W."/>
            <person name="Higgins S."/>
            <person name="Loffler F."/>
        </authorList>
    </citation>
    <scope>NUCLEOTIDE SEQUENCE</scope>
</reference>
<name>A0A645HVS2_9ZZZZ</name>
<dbReference type="EMBL" id="VSSQ01101310">
    <property type="protein sequence ID" value="MPN43118.1"/>
    <property type="molecule type" value="Genomic_DNA"/>
</dbReference>
<proteinExistence type="predicted"/>
<dbReference type="AlphaFoldDB" id="A0A645HVS2"/>
<protein>
    <submittedName>
        <fullName evidence="1">Uncharacterized protein</fullName>
    </submittedName>
</protein>
<sequence>MLILKSLSAWLLAAVILTNTSPLALQKAVTNGQSSATPVWSESLSRQPSTYNGGLFKTITTVQEYFNKLNLIPGASLGGGLQLMYKIQ</sequence>
<organism evidence="1">
    <name type="scientific">bioreactor metagenome</name>
    <dbReference type="NCBI Taxonomy" id="1076179"/>
    <lineage>
        <taxon>unclassified sequences</taxon>
        <taxon>metagenomes</taxon>
        <taxon>ecological metagenomes</taxon>
    </lineage>
</organism>
<comment type="caution">
    <text evidence="1">The sequence shown here is derived from an EMBL/GenBank/DDBJ whole genome shotgun (WGS) entry which is preliminary data.</text>
</comment>
<evidence type="ECO:0000313" key="1">
    <source>
        <dbReference type="EMBL" id="MPN43118.1"/>
    </source>
</evidence>
<accession>A0A645HVS2</accession>
<gene>
    <name evidence="1" type="ORF">SDC9_190677</name>
</gene>